<dbReference type="GO" id="GO:0022904">
    <property type="term" value="P:respiratory electron transport chain"/>
    <property type="evidence" value="ECO:0007669"/>
    <property type="project" value="InterPro"/>
</dbReference>
<keyword evidence="8" id="KW-0472">Membrane</keyword>
<dbReference type="PANTHER" id="PTHR12653:SF0">
    <property type="entry name" value="NADH DEHYDROGENASE [UBIQUINONE] 1 ALPHA SUBCOMPLEX SUBUNIT 5"/>
    <property type="match status" value="1"/>
</dbReference>
<gene>
    <name evidence="9" type="ORF">TRV_07367</name>
</gene>
<accession>D4DJJ9</accession>
<dbReference type="Pfam" id="PF04716">
    <property type="entry name" value="ETC_C1_NDUFA5"/>
    <property type="match status" value="1"/>
</dbReference>
<reference evidence="10" key="1">
    <citation type="journal article" date="2011" name="Genome Biol.">
        <title>Comparative and functional genomics provide insights into the pathogenicity of dermatophytic fungi.</title>
        <authorList>
            <person name="Burmester A."/>
            <person name="Shelest E."/>
            <person name="Gloeckner G."/>
            <person name="Heddergott C."/>
            <person name="Schindler S."/>
            <person name="Staib P."/>
            <person name="Heidel A."/>
            <person name="Felder M."/>
            <person name="Petzold A."/>
            <person name="Szafranski K."/>
            <person name="Feuermann M."/>
            <person name="Pedruzzi I."/>
            <person name="Priebe S."/>
            <person name="Groth M."/>
            <person name="Winkler R."/>
            <person name="Li W."/>
            <person name="Kniemeyer O."/>
            <person name="Schroeckh V."/>
            <person name="Hertweck C."/>
            <person name="Hube B."/>
            <person name="White T.C."/>
            <person name="Platzer M."/>
            <person name="Guthke R."/>
            <person name="Heitman J."/>
            <person name="Woestemeyer J."/>
            <person name="Zipfel P.F."/>
            <person name="Monod M."/>
            <person name="Brakhage A.A."/>
        </authorList>
    </citation>
    <scope>NUCLEOTIDE SEQUENCE [LARGE SCALE GENOMIC DNA]</scope>
    <source>
        <strain evidence="10">HKI 0517</strain>
    </source>
</reference>
<sequence>MRATLRLLANVKPARYLEPFTPTGLTGLSTHPSPRPTLIYLYTTTLQKLKAIPESSVYRKSTEALTKHRLDVVQSTKPPGFDAWLQRVRALVAENPDKYKAALREDGTYAAFQLEEENIAKEDELWGGDTSKVQQEGAYLSEEEMEERIKESEAEAARQTTPTIHWEAEPALEAAQSYTDANEIHIRISEIENKIGGGLIEEVIQVAEGELRLVDEMVKSKVWEELVEKPKPGQWTYFERTESSS</sequence>
<comment type="caution">
    <text evidence="9">The sequence shown here is derived from an EMBL/GenBank/DDBJ whole genome shotgun (WGS) entry which is preliminary data.</text>
</comment>
<dbReference type="RefSeq" id="XP_003018607.1">
    <property type="nucleotide sequence ID" value="XM_003018561.1"/>
</dbReference>
<dbReference type="InterPro" id="IPR006806">
    <property type="entry name" value="NDUFA5"/>
</dbReference>
<evidence type="ECO:0000313" key="9">
    <source>
        <dbReference type="EMBL" id="EFE37962.1"/>
    </source>
</evidence>
<evidence type="ECO:0000256" key="5">
    <source>
        <dbReference type="ARBA" id="ARBA00022792"/>
    </source>
</evidence>
<dbReference type="OrthoDB" id="286811at2759"/>
<keyword evidence="6" id="KW-0249">Electron transport</keyword>
<dbReference type="Proteomes" id="UP000008383">
    <property type="component" value="Unassembled WGS sequence"/>
</dbReference>
<keyword evidence="10" id="KW-1185">Reference proteome</keyword>
<name>D4DJJ9_TRIVH</name>
<evidence type="ECO:0000256" key="2">
    <source>
        <dbReference type="ARBA" id="ARBA00010261"/>
    </source>
</evidence>
<comment type="subcellular location">
    <subcellularLocation>
        <location evidence="1">Mitochondrion inner membrane</location>
        <topology evidence="1">Peripheral membrane protein</topology>
        <orientation evidence="1">Matrix side</orientation>
    </subcellularLocation>
</comment>
<evidence type="ECO:0000256" key="4">
    <source>
        <dbReference type="ARBA" id="ARBA00022660"/>
    </source>
</evidence>
<dbReference type="KEGG" id="tve:TRV_07367"/>
<keyword evidence="3" id="KW-0813">Transport</keyword>
<evidence type="ECO:0000256" key="1">
    <source>
        <dbReference type="ARBA" id="ARBA00004443"/>
    </source>
</evidence>
<organism evidence="9 10">
    <name type="scientific">Trichophyton verrucosum (strain HKI 0517)</name>
    <dbReference type="NCBI Taxonomy" id="663202"/>
    <lineage>
        <taxon>Eukaryota</taxon>
        <taxon>Fungi</taxon>
        <taxon>Dikarya</taxon>
        <taxon>Ascomycota</taxon>
        <taxon>Pezizomycotina</taxon>
        <taxon>Eurotiomycetes</taxon>
        <taxon>Eurotiomycetidae</taxon>
        <taxon>Onygenales</taxon>
        <taxon>Arthrodermataceae</taxon>
        <taxon>Trichophyton</taxon>
    </lineage>
</organism>
<evidence type="ECO:0000256" key="7">
    <source>
        <dbReference type="ARBA" id="ARBA00023128"/>
    </source>
</evidence>
<evidence type="ECO:0000256" key="3">
    <source>
        <dbReference type="ARBA" id="ARBA00022448"/>
    </source>
</evidence>
<dbReference type="AlphaFoldDB" id="D4DJJ9"/>
<evidence type="ECO:0008006" key="11">
    <source>
        <dbReference type="Google" id="ProtNLM"/>
    </source>
</evidence>
<keyword evidence="5" id="KW-0999">Mitochondrion inner membrane</keyword>
<evidence type="ECO:0000256" key="8">
    <source>
        <dbReference type="ARBA" id="ARBA00023136"/>
    </source>
</evidence>
<evidence type="ECO:0000313" key="10">
    <source>
        <dbReference type="Proteomes" id="UP000008383"/>
    </source>
</evidence>
<comment type="similarity">
    <text evidence="2">Belongs to the complex I NDUFA5 subunit family.</text>
</comment>
<dbReference type="PANTHER" id="PTHR12653">
    <property type="entry name" value="NADH-UBIQUINONE OXIDOREDUCTASE 13 KD-B SUBUNIT"/>
    <property type="match status" value="1"/>
</dbReference>
<dbReference type="HOGENOM" id="CLU_084284_0_0_1"/>
<keyword evidence="7" id="KW-0496">Mitochondrion</keyword>
<evidence type="ECO:0000256" key="6">
    <source>
        <dbReference type="ARBA" id="ARBA00022982"/>
    </source>
</evidence>
<keyword evidence="4" id="KW-0679">Respiratory chain</keyword>
<dbReference type="GO" id="GO:0005743">
    <property type="term" value="C:mitochondrial inner membrane"/>
    <property type="evidence" value="ECO:0007669"/>
    <property type="project" value="UniProtKB-SubCell"/>
</dbReference>
<dbReference type="EMBL" id="ACYE01000438">
    <property type="protein sequence ID" value="EFE37962.1"/>
    <property type="molecule type" value="Genomic_DNA"/>
</dbReference>
<dbReference type="GeneID" id="9584534"/>
<proteinExistence type="inferred from homology"/>
<protein>
    <recommendedName>
        <fullName evidence="11">NADH-ubiquinone oxidoreductase 299 kDa subunit</fullName>
    </recommendedName>
</protein>